<evidence type="ECO:0000256" key="3">
    <source>
        <dbReference type="ARBA" id="ARBA00022692"/>
    </source>
</evidence>
<feature type="transmembrane region" description="Helical" evidence="6">
    <location>
        <begin position="425"/>
        <end position="444"/>
    </location>
</feature>
<feature type="transmembrane region" description="Helical" evidence="6">
    <location>
        <begin position="197"/>
        <end position="217"/>
    </location>
</feature>
<feature type="domain" description="Major facilitator superfamily (MFS) profile" evidence="7">
    <location>
        <begin position="69"/>
        <end position="482"/>
    </location>
</feature>
<evidence type="ECO:0000256" key="6">
    <source>
        <dbReference type="SAM" id="Phobius"/>
    </source>
</evidence>
<protein>
    <submittedName>
        <fullName evidence="8">DEBR0S3_14664g1_1</fullName>
    </submittedName>
</protein>
<dbReference type="PROSITE" id="PS50850">
    <property type="entry name" value="MFS"/>
    <property type="match status" value="1"/>
</dbReference>
<organism evidence="8 9">
    <name type="scientific">Dekkera bruxellensis</name>
    <name type="common">Brettanomyces custersii</name>
    <dbReference type="NCBI Taxonomy" id="5007"/>
    <lineage>
        <taxon>Eukaryota</taxon>
        <taxon>Fungi</taxon>
        <taxon>Dikarya</taxon>
        <taxon>Ascomycota</taxon>
        <taxon>Saccharomycotina</taxon>
        <taxon>Pichiomycetes</taxon>
        <taxon>Pichiales</taxon>
        <taxon>Pichiaceae</taxon>
        <taxon>Brettanomyces</taxon>
    </lineage>
</organism>
<reference evidence="8 9" key="1">
    <citation type="submission" date="2019-07" db="EMBL/GenBank/DDBJ databases">
        <authorList>
            <person name="Friedrich A."/>
            <person name="Schacherer J."/>
        </authorList>
    </citation>
    <scope>NUCLEOTIDE SEQUENCE [LARGE SCALE GENOMIC DNA]</scope>
</reference>
<feature type="transmembrane region" description="Helical" evidence="6">
    <location>
        <begin position="165"/>
        <end position="185"/>
    </location>
</feature>
<keyword evidence="4 6" id="KW-1133">Transmembrane helix</keyword>
<evidence type="ECO:0000256" key="4">
    <source>
        <dbReference type="ARBA" id="ARBA00022989"/>
    </source>
</evidence>
<keyword evidence="3 6" id="KW-0812">Transmembrane</keyword>
<feature type="transmembrane region" description="Helical" evidence="6">
    <location>
        <begin position="69"/>
        <end position="94"/>
    </location>
</feature>
<gene>
    <name evidence="8" type="primary">DAL5</name>
    <name evidence="8" type="ORF">DEBR0S3_14664G</name>
</gene>
<evidence type="ECO:0000256" key="1">
    <source>
        <dbReference type="ARBA" id="ARBA00004141"/>
    </source>
</evidence>
<dbReference type="GO" id="GO:0016020">
    <property type="term" value="C:membrane"/>
    <property type="evidence" value="ECO:0007669"/>
    <property type="project" value="UniProtKB-SubCell"/>
</dbReference>
<dbReference type="Pfam" id="PF07690">
    <property type="entry name" value="MFS_1"/>
    <property type="match status" value="1"/>
</dbReference>
<keyword evidence="5 6" id="KW-0472">Membrane</keyword>
<dbReference type="Gene3D" id="1.20.1250.20">
    <property type="entry name" value="MFS general substrate transporter like domains"/>
    <property type="match status" value="1"/>
</dbReference>
<evidence type="ECO:0000256" key="2">
    <source>
        <dbReference type="ARBA" id="ARBA00022448"/>
    </source>
</evidence>
<feature type="transmembrane region" description="Helical" evidence="6">
    <location>
        <begin position="136"/>
        <end position="153"/>
    </location>
</feature>
<evidence type="ECO:0000313" key="8">
    <source>
        <dbReference type="EMBL" id="VUG18564.1"/>
    </source>
</evidence>
<name>A0A7D9H2M3_DEKBR</name>
<dbReference type="PANTHER" id="PTHR43791:SF70">
    <property type="entry name" value="MAJOR FACILITATOR SUPERFAMILY (MFS) PROFILE DOMAIN-CONTAINING PROTEIN"/>
    <property type="match status" value="1"/>
</dbReference>
<evidence type="ECO:0000256" key="5">
    <source>
        <dbReference type="ARBA" id="ARBA00023136"/>
    </source>
</evidence>
<accession>A0A7D9H2M3</accession>
<feature type="transmembrane region" description="Helical" evidence="6">
    <location>
        <begin position="362"/>
        <end position="381"/>
    </location>
</feature>
<dbReference type="EMBL" id="CABFWN010000003">
    <property type="protein sequence ID" value="VUG18564.1"/>
    <property type="molecule type" value="Genomic_DNA"/>
</dbReference>
<comment type="subcellular location">
    <subcellularLocation>
        <location evidence="1">Membrane</location>
        <topology evidence="1">Multi-pass membrane protein</topology>
    </subcellularLocation>
</comment>
<dbReference type="InterPro" id="IPR036259">
    <property type="entry name" value="MFS_trans_sf"/>
</dbReference>
<dbReference type="AlphaFoldDB" id="A0A7D9H2M3"/>
<keyword evidence="9" id="KW-1185">Reference proteome</keyword>
<dbReference type="GO" id="GO:0022857">
    <property type="term" value="F:transmembrane transporter activity"/>
    <property type="evidence" value="ECO:0007669"/>
    <property type="project" value="InterPro"/>
</dbReference>
<feature type="transmembrane region" description="Helical" evidence="6">
    <location>
        <begin position="456"/>
        <end position="477"/>
    </location>
</feature>
<feature type="transmembrane region" description="Helical" evidence="6">
    <location>
        <begin position="106"/>
        <end position="124"/>
    </location>
</feature>
<feature type="transmembrane region" description="Helical" evidence="6">
    <location>
        <begin position="329"/>
        <end position="350"/>
    </location>
</feature>
<dbReference type="SUPFAM" id="SSF103473">
    <property type="entry name" value="MFS general substrate transporter"/>
    <property type="match status" value="1"/>
</dbReference>
<sequence length="526" mass="59420">MSEILKSAAKVNMSEESSDLKDQVSRVLSSADKENIKDENFDLFEEGGANDEVDQAESKRVARKFDYHMMWVLCVLYGINYVDKAALGWAVLLNFRSDLHLVGDDYSWVSSIFYFGYLGAQYPASYCLQRFPVGKVICISTFLWSIIMFGHIGCKNYAGILVCRFLLGVFEAPISGGFVLFTSLFYTRKEQVTRTMFWGSMQGIFYVIFSFVSYGLGYANNASLSEWQLVYLVLGLCSAIISIVWFFLVPDTPKNARFLTKEEKIIAIKRVSKNMMGTKTHDWKYQQMWDCLIDVKTWILIAFIVLSMIPNGGLTNFGTLVLSSIVHNTLQSIAVSVGSSFFSSGQMLIYSYFASKYDNLRTIGMSGPLLLAIAGLSAVYATEDHGGKWGRVFAYWMINSYAVTWPFCLSVLGSNYAGHTKRATMSMLLLIFFSVGNIVGPFCFQSSDAPKYTKALATILGCFCACFIIAVLFRYYLIFENNRRDKKYGKVDTKEDSVKREEKLSGIINGMKDQTDTENKNFRYVL</sequence>
<dbReference type="InterPro" id="IPR020846">
    <property type="entry name" value="MFS_dom"/>
</dbReference>
<feature type="transmembrane region" description="Helical" evidence="6">
    <location>
        <begin position="229"/>
        <end position="249"/>
    </location>
</feature>
<dbReference type="InterPro" id="IPR011701">
    <property type="entry name" value="MFS"/>
</dbReference>
<dbReference type="PANTHER" id="PTHR43791">
    <property type="entry name" value="PERMEASE-RELATED"/>
    <property type="match status" value="1"/>
</dbReference>
<evidence type="ECO:0000259" key="7">
    <source>
        <dbReference type="PROSITE" id="PS50850"/>
    </source>
</evidence>
<keyword evidence="2" id="KW-0813">Transport</keyword>
<proteinExistence type="predicted"/>
<feature type="transmembrane region" description="Helical" evidence="6">
    <location>
        <begin position="393"/>
        <end position="413"/>
    </location>
</feature>
<evidence type="ECO:0000313" key="9">
    <source>
        <dbReference type="Proteomes" id="UP000478008"/>
    </source>
</evidence>
<dbReference type="Proteomes" id="UP000478008">
    <property type="component" value="Unassembled WGS sequence"/>
</dbReference>